<dbReference type="SUPFAM" id="SSF52540">
    <property type="entry name" value="P-loop containing nucleoside triphosphate hydrolases"/>
    <property type="match status" value="1"/>
</dbReference>
<keyword evidence="5" id="KW-1185">Reference proteome</keyword>
<dbReference type="Gene3D" id="3.30.230.10">
    <property type="match status" value="1"/>
</dbReference>
<evidence type="ECO:0000313" key="4">
    <source>
        <dbReference type="EMBL" id="KCZ50522.1"/>
    </source>
</evidence>
<gene>
    <name evidence="4" type="ORF">HY29_07095</name>
</gene>
<name>A0A062TWX3_9PROT</name>
<sequence>MVCRVTTFAFEGVDAQPVDVQVQMTSGNPAFHVVGLPDKAVGESRERVRAAFASLGLAMPPKRIIVNLAPADLPKEGSHYDLAIALAILAMMGVVPGDQLEGYAAIGELSLDGTLGETLGVLPAAMAAEAMDLQLICPQICGAEAAWAGGGVIAAHGLIALINHFTGRSVIAPPKPGELAEESSGPDLRDVKGQEGAKRALEIAAAGGHNLLFCGPPGSGKSMLAQRLPGLLPPLSARELLEVSQIQSVAGLLQRGRLSRKRPFRAPHHSASMAALVGGGIKAKPGEVSLAHHGILFLDELPEFSATVLDSLRQPLEAGEAVVARANRHVRYPARFQLVAAMNPCRCGGGPGAAACRRGPRCAQQYQARLSGPFLDRIDIYYDTPPVTAVDLTLPTPAEGTEEVRKRVSRAREIQSERFSEVVSDTCRPVNADAPLPELEKHAAPDEAGAALLRQAAERLSLTARGYSRVLKVARTIADLEGATSVRRLHVAEALSYRHRPPGMPEASMSAVSQTASASHSG</sequence>
<dbReference type="Proteomes" id="UP000027037">
    <property type="component" value="Unassembled WGS sequence"/>
</dbReference>
<dbReference type="RefSeq" id="WP_051601780.1">
    <property type="nucleotide sequence ID" value="NZ_AWFF01000109.1"/>
</dbReference>
<accession>A0A062TWX3</accession>
<feature type="region of interest" description="Disordered" evidence="2">
    <location>
        <begin position="499"/>
        <end position="522"/>
    </location>
</feature>
<evidence type="ECO:0000313" key="5">
    <source>
        <dbReference type="Proteomes" id="UP000027037"/>
    </source>
</evidence>
<dbReference type="SUPFAM" id="SSF54211">
    <property type="entry name" value="Ribosomal protein S5 domain 2-like"/>
    <property type="match status" value="1"/>
</dbReference>
<protein>
    <recommendedName>
        <fullName evidence="3">AAA+ ATPase domain-containing protein</fullName>
    </recommendedName>
</protein>
<dbReference type="InterPro" id="IPR004482">
    <property type="entry name" value="Mg_chelat-rel"/>
</dbReference>
<evidence type="ECO:0000256" key="2">
    <source>
        <dbReference type="SAM" id="MobiDB-lite"/>
    </source>
</evidence>
<dbReference type="InterPro" id="IPR025158">
    <property type="entry name" value="Mg_chelat-rel_C"/>
</dbReference>
<dbReference type="CDD" id="cd00009">
    <property type="entry name" value="AAA"/>
    <property type="match status" value="1"/>
</dbReference>
<dbReference type="EMBL" id="AWFF01000109">
    <property type="protein sequence ID" value="KCZ50522.1"/>
    <property type="molecule type" value="Genomic_DNA"/>
</dbReference>
<dbReference type="InterPro" id="IPR003593">
    <property type="entry name" value="AAA+_ATPase"/>
</dbReference>
<dbReference type="PATRIC" id="fig|1280946.3.peg.3517"/>
<comment type="similarity">
    <text evidence="1">Belongs to the Mg-chelatase subunits D/I family. ComM subfamily.</text>
</comment>
<dbReference type="InterPro" id="IPR014721">
    <property type="entry name" value="Ribsml_uS5_D2-typ_fold_subgr"/>
</dbReference>
<comment type="caution">
    <text evidence="4">The sequence shown here is derived from an EMBL/GenBank/DDBJ whole genome shotgun (WGS) entry which is preliminary data.</text>
</comment>
<dbReference type="AlphaFoldDB" id="A0A062TWX3"/>
<dbReference type="Pfam" id="PF01078">
    <property type="entry name" value="Mg_chelatase"/>
    <property type="match status" value="1"/>
</dbReference>
<dbReference type="Gene3D" id="3.40.50.300">
    <property type="entry name" value="P-loop containing nucleotide triphosphate hydrolases"/>
    <property type="match status" value="1"/>
</dbReference>
<dbReference type="InterPro" id="IPR027417">
    <property type="entry name" value="P-loop_NTPase"/>
</dbReference>
<evidence type="ECO:0000256" key="1">
    <source>
        <dbReference type="ARBA" id="ARBA00006354"/>
    </source>
</evidence>
<dbReference type="SMART" id="SM00382">
    <property type="entry name" value="AAA"/>
    <property type="match status" value="1"/>
</dbReference>
<dbReference type="eggNOG" id="COG0606">
    <property type="taxonomic scope" value="Bacteria"/>
</dbReference>
<organism evidence="4 5">
    <name type="scientific">Hyphomonas beringensis</name>
    <dbReference type="NCBI Taxonomy" id="1280946"/>
    <lineage>
        <taxon>Bacteria</taxon>
        <taxon>Pseudomonadati</taxon>
        <taxon>Pseudomonadota</taxon>
        <taxon>Alphaproteobacteria</taxon>
        <taxon>Hyphomonadales</taxon>
        <taxon>Hyphomonadaceae</taxon>
        <taxon>Hyphomonas</taxon>
    </lineage>
</organism>
<proteinExistence type="inferred from homology"/>
<dbReference type="PANTHER" id="PTHR32039:SF7">
    <property type="entry name" value="COMPETENCE PROTEIN COMM"/>
    <property type="match status" value="1"/>
</dbReference>
<dbReference type="GO" id="GO:0005524">
    <property type="term" value="F:ATP binding"/>
    <property type="evidence" value="ECO:0007669"/>
    <property type="project" value="InterPro"/>
</dbReference>
<dbReference type="NCBIfam" id="TIGR00368">
    <property type="entry name" value="YifB family Mg chelatase-like AAA ATPase"/>
    <property type="match status" value="1"/>
</dbReference>
<dbReference type="InterPro" id="IPR020568">
    <property type="entry name" value="Ribosomal_Su5_D2-typ_SF"/>
</dbReference>
<dbReference type="InterPro" id="IPR000523">
    <property type="entry name" value="Mg_chelatse_chII-like_cat_dom"/>
</dbReference>
<dbReference type="Pfam" id="PF13541">
    <property type="entry name" value="ChlI"/>
    <property type="match status" value="1"/>
</dbReference>
<feature type="domain" description="AAA+ ATPase" evidence="3">
    <location>
        <begin position="207"/>
        <end position="386"/>
    </location>
</feature>
<dbReference type="PANTHER" id="PTHR32039">
    <property type="entry name" value="MAGNESIUM-CHELATASE SUBUNIT CHLI"/>
    <property type="match status" value="1"/>
</dbReference>
<dbReference type="OrthoDB" id="9813147at2"/>
<evidence type="ECO:0000259" key="3">
    <source>
        <dbReference type="SMART" id="SM00382"/>
    </source>
</evidence>
<reference evidence="4 5" key="1">
    <citation type="journal article" date="2014" name="Antonie Van Leeuwenhoek">
        <title>Hyphomonas beringensis sp. nov. and Hyphomonas chukchiensis sp. nov., isolated from surface seawater of the Bering Sea and Chukchi Sea.</title>
        <authorList>
            <person name="Li C."/>
            <person name="Lai Q."/>
            <person name="Li G."/>
            <person name="Dong C."/>
            <person name="Wang J."/>
            <person name="Liao Y."/>
            <person name="Shao Z."/>
        </authorList>
    </citation>
    <scope>NUCLEOTIDE SEQUENCE [LARGE SCALE GENOMIC DNA]</scope>
    <source>
        <strain evidence="4 5">25B14_1</strain>
    </source>
</reference>
<dbReference type="STRING" id="1280946.HY29_07095"/>
<dbReference type="Pfam" id="PF13335">
    <property type="entry name" value="Mg_chelatase_C"/>
    <property type="match status" value="1"/>
</dbReference>
<dbReference type="InterPro" id="IPR045006">
    <property type="entry name" value="CHLI-like"/>
</dbReference>
<feature type="compositionally biased region" description="Polar residues" evidence="2">
    <location>
        <begin position="510"/>
        <end position="522"/>
    </location>
</feature>